<dbReference type="EMBL" id="CAJNRD030001117">
    <property type="protein sequence ID" value="CAG5079081.1"/>
    <property type="molecule type" value="Genomic_DNA"/>
</dbReference>
<dbReference type="PANTHER" id="PTHR39069:SF8">
    <property type="entry name" value="FI17111P1"/>
    <property type="match status" value="1"/>
</dbReference>
<sequence>MDNHCDKISNAECFNKKCQCRRGYTKFGHQKCLPLIGANCTEHKECAVYNSNCVDNKCQCLETFVSQSQFEWVSTILDVICYSNDDCEIVNTHCSRFQFCACNKNYITIDRKVCTPILEAYCTIDATYTIDNSVCVDNTCQCSQGFVPGLYNDCVPSTLGGACGTNYDCKNIPNAICIDNKCACKPDTFALTPLACTHLLNTDCSSSDDFGINESHCFENKCQCISNWMAITNTMCANRLGLYYCDTSLYCGGPWNSQYFQNRCVCNANHTAVNDLTCLSTLGGNCWRDDQCMTENTQCIDFKCQCNPGFVSVAINMCVKS</sequence>
<protein>
    <submittedName>
        <fullName evidence="1">Uncharacterized protein</fullName>
    </submittedName>
</protein>
<evidence type="ECO:0000313" key="2">
    <source>
        <dbReference type="Proteomes" id="UP000786811"/>
    </source>
</evidence>
<name>A0A8J2H6T1_COTCN</name>
<gene>
    <name evidence="1" type="ORF">HICCMSTLAB_LOCUS2916</name>
</gene>
<keyword evidence="2" id="KW-1185">Reference proteome</keyword>
<proteinExistence type="predicted"/>
<accession>A0A8J2H6T1</accession>
<dbReference type="PANTHER" id="PTHR39069">
    <property type="entry name" value="ECDYSONE-INDUCIBLE GENE E1, ISOFORM A"/>
    <property type="match status" value="1"/>
</dbReference>
<comment type="caution">
    <text evidence="1">The sequence shown here is derived from an EMBL/GenBank/DDBJ whole genome shotgun (WGS) entry which is preliminary data.</text>
</comment>
<evidence type="ECO:0000313" key="1">
    <source>
        <dbReference type="EMBL" id="CAG5079081.1"/>
    </source>
</evidence>
<dbReference type="OrthoDB" id="504708at2759"/>
<organism evidence="1 2">
    <name type="scientific">Cotesia congregata</name>
    <name type="common">Parasitoid wasp</name>
    <name type="synonym">Apanteles congregatus</name>
    <dbReference type="NCBI Taxonomy" id="51543"/>
    <lineage>
        <taxon>Eukaryota</taxon>
        <taxon>Metazoa</taxon>
        <taxon>Ecdysozoa</taxon>
        <taxon>Arthropoda</taxon>
        <taxon>Hexapoda</taxon>
        <taxon>Insecta</taxon>
        <taxon>Pterygota</taxon>
        <taxon>Neoptera</taxon>
        <taxon>Endopterygota</taxon>
        <taxon>Hymenoptera</taxon>
        <taxon>Apocrita</taxon>
        <taxon>Ichneumonoidea</taxon>
        <taxon>Braconidae</taxon>
        <taxon>Microgastrinae</taxon>
        <taxon>Cotesia</taxon>
    </lineage>
</organism>
<dbReference type="AlphaFoldDB" id="A0A8J2H6T1"/>
<reference evidence="1" key="1">
    <citation type="submission" date="2021-04" db="EMBL/GenBank/DDBJ databases">
        <authorList>
            <person name="Chebbi M.A.C M."/>
        </authorList>
    </citation>
    <scope>NUCLEOTIDE SEQUENCE</scope>
</reference>
<dbReference type="Proteomes" id="UP000786811">
    <property type="component" value="Unassembled WGS sequence"/>
</dbReference>